<sequence>MIPEIVDEWLLVAYATLLVFTLVQYFRDEMAFERTVLLVSMCLTWLSYELLQVSDGIAANGAPLHYALEGFALVLLAGGLYGLYWYWRHGKDGRDSGVALSGE</sequence>
<protein>
    <submittedName>
        <fullName evidence="2">Uncharacterized protein</fullName>
    </submittedName>
</protein>
<keyword evidence="3" id="KW-1185">Reference proteome</keyword>
<dbReference type="Proteomes" id="UP001058330">
    <property type="component" value="Chromosome"/>
</dbReference>
<gene>
    <name evidence="2" type="ORF">KU306_00110</name>
</gene>
<dbReference type="GeneID" id="74527248"/>
<feature type="transmembrane region" description="Helical" evidence="1">
    <location>
        <begin position="35"/>
        <end position="54"/>
    </location>
</feature>
<evidence type="ECO:0000313" key="2">
    <source>
        <dbReference type="EMBL" id="UVE50352.1"/>
    </source>
</evidence>
<dbReference type="RefSeq" id="WP_258302501.1">
    <property type="nucleotide sequence ID" value="NZ_CP078063.1"/>
</dbReference>
<keyword evidence="1" id="KW-0812">Transmembrane</keyword>
<name>A0ABY5RDC3_HALLR</name>
<reference evidence="2" key="1">
    <citation type="submission" date="2021-07" db="EMBL/GenBank/DDBJ databases">
        <title>Studies on halocins as antimicrobial molecules from haloarchaea.</title>
        <authorList>
            <person name="Kumar S."/>
            <person name="Khare S.K."/>
        </authorList>
    </citation>
    <scope>NUCLEOTIDE SEQUENCE</scope>
    <source>
        <strain evidence="2">NCIM 5678</strain>
    </source>
</reference>
<keyword evidence="1" id="KW-1133">Transmembrane helix</keyword>
<evidence type="ECO:0000313" key="3">
    <source>
        <dbReference type="Proteomes" id="UP001058330"/>
    </source>
</evidence>
<accession>A0ABY5RDC3</accession>
<keyword evidence="1" id="KW-0472">Membrane</keyword>
<proteinExistence type="predicted"/>
<feature type="transmembrane region" description="Helical" evidence="1">
    <location>
        <begin position="66"/>
        <end position="87"/>
    </location>
</feature>
<organism evidence="2 3">
    <name type="scientific">Haloferax larsenii</name>
    <dbReference type="NCBI Taxonomy" id="302484"/>
    <lineage>
        <taxon>Archaea</taxon>
        <taxon>Methanobacteriati</taxon>
        <taxon>Methanobacteriota</taxon>
        <taxon>Stenosarchaea group</taxon>
        <taxon>Halobacteria</taxon>
        <taxon>Halobacteriales</taxon>
        <taxon>Haloferacaceae</taxon>
        <taxon>Haloferax</taxon>
    </lineage>
</organism>
<dbReference type="EMBL" id="CP078063">
    <property type="protein sequence ID" value="UVE50352.1"/>
    <property type="molecule type" value="Genomic_DNA"/>
</dbReference>
<evidence type="ECO:0000256" key="1">
    <source>
        <dbReference type="SAM" id="Phobius"/>
    </source>
</evidence>
<feature type="transmembrane region" description="Helical" evidence="1">
    <location>
        <begin position="6"/>
        <end position="23"/>
    </location>
</feature>